<reference evidence="1 2" key="1">
    <citation type="submission" date="2020-01" db="EMBL/GenBank/DDBJ databases">
        <title>Patterns of diversity and host range of bacteriophage communities associated with bean-nodulatin bacteria.</title>
        <authorList>
            <person name="Vann Cauwenberghe J."/>
            <person name="Santamaria R.I."/>
            <person name="Bustos P."/>
            <person name="Juarez S."/>
            <person name="Gonzalez V."/>
        </authorList>
    </citation>
    <scope>NUCLEOTIDE SEQUENCE [LARGE SCALE GENOMIC DNA]</scope>
</reference>
<organism evidence="1 2">
    <name type="scientific">Rhizobium phage RHph_TM30</name>
    <dbReference type="NCBI Taxonomy" id="2509764"/>
    <lineage>
        <taxon>Viruses</taxon>
        <taxon>Duplodnaviria</taxon>
        <taxon>Heunggongvirae</taxon>
        <taxon>Uroviricota</taxon>
        <taxon>Caudoviricetes</taxon>
        <taxon>Kleczkowskaviridae</taxon>
        <taxon>Cuauhnahuacvirus</taxon>
        <taxon>Cuauhnahuacvirus TM30</taxon>
    </lineage>
</organism>
<dbReference type="EMBL" id="MN988521">
    <property type="protein sequence ID" value="QIG71452.1"/>
    <property type="molecule type" value="Genomic_DNA"/>
</dbReference>
<evidence type="ECO:0000313" key="2">
    <source>
        <dbReference type="Proteomes" id="UP000629603"/>
    </source>
</evidence>
<proteinExistence type="predicted"/>
<dbReference type="Proteomes" id="UP000629603">
    <property type="component" value="Segment"/>
</dbReference>
<name>A0A7S5R5Q2_9CAUD</name>
<accession>A0A7S5R5Q2</accession>
<protein>
    <submittedName>
        <fullName evidence="1">Uncharacterized protein</fullName>
    </submittedName>
</protein>
<evidence type="ECO:0000313" key="1">
    <source>
        <dbReference type="EMBL" id="QIG71452.1"/>
    </source>
</evidence>
<gene>
    <name evidence="1" type="ORF">EVB93_365</name>
</gene>
<keyword evidence="2" id="KW-1185">Reference proteome</keyword>
<sequence length="227" mass="25171">MTKSLYVESLKKNGNATVMIAGPGRAITALVEADFGFDITSEFSDADSASLGEAASKFLNAATNPFGMTQRVVKSLQQTLSRWNGSSKPTFVIPITLITYNRNVNIFDDIKYLYGGVTPEYSFPLLQAPYGYSSKIVDISMDGWTPDVDANVGEDSFRNSLRGTWSIQYANWFRASRLVLMSVSTVFSKETVKGTNKPLYAKVTLQFQPAILPTKKEVQGWFLDNIR</sequence>